<dbReference type="SUPFAM" id="SSF52980">
    <property type="entry name" value="Restriction endonuclease-like"/>
    <property type="match status" value="1"/>
</dbReference>
<gene>
    <name evidence="2" type="ORF">IQ63_44740</name>
</gene>
<evidence type="ECO:0000259" key="1">
    <source>
        <dbReference type="Pfam" id="PF04471"/>
    </source>
</evidence>
<dbReference type="GO" id="GO:0003677">
    <property type="term" value="F:DNA binding"/>
    <property type="evidence" value="ECO:0007669"/>
    <property type="project" value="InterPro"/>
</dbReference>
<dbReference type="PATRIC" id="fig|42234.21.peg.9191"/>
<dbReference type="RefSeq" id="WP_050375773.1">
    <property type="nucleotide sequence ID" value="NZ_KQ257835.1"/>
</dbReference>
<evidence type="ECO:0000313" key="2">
    <source>
        <dbReference type="EMBL" id="KND23324.1"/>
    </source>
</evidence>
<organism evidence="2 3">
    <name type="scientific">Streptomyces acidiscabies</name>
    <dbReference type="NCBI Taxonomy" id="42234"/>
    <lineage>
        <taxon>Bacteria</taxon>
        <taxon>Bacillati</taxon>
        <taxon>Actinomycetota</taxon>
        <taxon>Actinomycetes</taxon>
        <taxon>Kitasatosporales</taxon>
        <taxon>Streptomycetaceae</taxon>
        <taxon>Streptomyces</taxon>
    </lineage>
</organism>
<dbReference type="InterPro" id="IPR011856">
    <property type="entry name" value="tRNA_endonuc-like_dom_sf"/>
</dbReference>
<feature type="domain" description="Restriction endonuclease type IV Mrr" evidence="1">
    <location>
        <begin position="83"/>
        <end position="191"/>
    </location>
</feature>
<comment type="caution">
    <text evidence="2">The sequence shown here is derived from an EMBL/GenBank/DDBJ whole genome shotgun (WGS) entry which is preliminary data.</text>
</comment>
<evidence type="ECO:0000313" key="3">
    <source>
        <dbReference type="Proteomes" id="UP000037151"/>
    </source>
</evidence>
<reference evidence="3" key="1">
    <citation type="submission" date="2014-07" db="EMBL/GenBank/DDBJ databases">
        <title>Genome sequencing of plant-pathogenic Streptomyces species.</title>
        <authorList>
            <person name="Harrison J."/>
            <person name="Sapp M."/>
            <person name="Thwaites R."/>
            <person name="Studholme D.J."/>
        </authorList>
    </citation>
    <scope>NUCLEOTIDE SEQUENCE [LARGE SCALE GENOMIC DNA]</scope>
    <source>
        <strain evidence="3">NCPPB 4445</strain>
    </source>
</reference>
<dbReference type="AlphaFoldDB" id="A0A0L0JCY0"/>
<proteinExistence type="predicted"/>
<name>A0A0L0JCY0_9ACTN</name>
<dbReference type="GO" id="GO:0015666">
    <property type="term" value="F:restriction endodeoxyribonuclease activity"/>
    <property type="evidence" value="ECO:0007669"/>
    <property type="project" value="TreeGrafter"/>
</dbReference>
<dbReference type="InterPro" id="IPR011335">
    <property type="entry name" value="Restrct_endonuc-II-like"/>
</dbReference>
<dbReference type="Proteomes" id="UP000037151">
    <property type="component" value="Unassembled WGS sequence"/>
</dbReference>
<dbReference type="InterPro" id="IPR052906">
    <property type="entry name" value="Type_IV_Methyl-Rstrct_Enzyme"/>
</dbReference>
<dbReference type="EMBL" id="JPPY01000262">
    <property type="protein sequence ID" value="KND23324.1"/>
    <property type="molecule type" value="Genomic_DNA"/>
</dbReference>
<dbReference type="OrthoDB" id="5181666at2"/>
<dbReference type="PANTHER" id="PTHR30015">
    <property type="entry name" value="MRR RESTRICTION SYSTEM PROTEIN"/>
    <property type="match status" value="1"/>
</dbReference>
<dbReference type="GO" id="GO:0009307">
    <property type="term" value="P:DNA restriction-modification system"/>
    <property type="evidence" value="ECO:0007669"/>
    <property type="project" value="InterPro"/>
</dbReference>
<dbReference type="Pfam" id="PF04471">
    <property type="entry name" value="Mrr_cat"/>
    <property type="match status" value="1"/>
</dbReference>
<dbReference type="InterPro" id="IPR007560">
    <property type="entry name" value="Restrct_endonuc_IV_Mrr"/>
</dbReference>
<dbReference type="Gene3D" id="3.40.1350.10">
    <property type="match status" value="1"/>
</dbReference>
<sequence length="220" mass="24055">MARRRGRRQKVRQRRRAALWAAAAVALVAWRWPWLLLALVGASAVGGAGWFLWGAHRRARLGDLAWRRHEHKVALERSMAAVDALTWQDFERYVAELCRRDGCTGVSVVGGAGDLAADVVGVLPDGRRLVVQVKHYAPHRKVPSGDVQKFVGMAFAEHRADVALFVATCAFSDPARELAVRHNIVALNRDLFGAWNNGATLSSLLPLGGSGGGPRRQRTG</sequence>
<dbReference type="PANTHER" id="PTHR30015:SF6">
    <property type="entry name" value="SLL1429 PROTEIN"/>
    <property type="match status" value="1"/>
</dbReference>
<protein>
    <submittedName>
        <fullName evidence="2">Membrane protein</fullName>
    </submittedName>
</protein>
<accession>A0A0L0JCY0</accession>